<dbReference type="PANTHER" id="PTHR42850:SF2">
    <property type="entry name" value="BLL5683 PROTEIN"/>
    <property type="match status" value="1"/>
</dbReference>
<dbReference type="SUPFAM" id="SSF56300">
    <property type="entry name" value="Metallo-dependent phosphatases"/>
    <property type="match status" value="1"/>
</dbReference>
<dbReference type="AlphaFoldDB" id="A0A1F6CCM2"/>
<dbReference type="InterPro" id="IPR050126">
    <property type="entry name" value="Ap4A_hydrolase"/>
</dbReference>
<organism evidence="3 4">
    <name type="scientific">Handelsmanbacteria sp. (strain RIFCSPLOWO2_12_FULL_64_10)</name>
    <dbReference type="NCBI Taxonomy" id="1817868"/>
    <lineage>
        <taxon>Bacteria</taxon>
        <taxon>Candidatus Handelsmaniibacteriota</taxon>
    </lineage>
</organism>
<protein>
    <recommendedName>
        <fullName evidence="2">Calcineurin-like phosphoesterase domain-containing protein</fullName>
    </recommendedName>
</protein>
<name>A0A1F6CCM2_HANXR</name>
<evidence type="ECO:0000313" key="3">
    <source>
        <dbReference type="EMBL" id="OGG46934.1"/>
    </source>
</evidence>
<proteinExistence type="inferred from homology"/>
<dbReference type="InterPro" id="IPR024654">
    <property type="entry name" value="Calcineurin-like_PHP_lpxH"/>
</dbReference>
<dbReference type="InterPro" id="IPR011152">
    <property type="entry name" value="Pesterase_MJ0912"/>
</dbReference>
<gene>
    <name evidence="3" type="ORF">A3F84_20970</name>
</gene>
<reference evidence="3 4" key="1">
    <citation type="journal article" date="2016" name="Nat. Commun.">
        <title>Thousands of microbial genomes shed light on interconnected biogeochemical processes in an aquifer system.</title>
        <authorList>
            <person name="Anantharaman K."/>
            <person name="Brown C.T."/>
            <person name="Hug L.A."/>
            <person name="Sharon I."/>
            <person name="Castelle C.J."/>
            <person name="Probst A.J."/>
            <person name="Thomas B.C."/>
            <person name="Singh A."/>
            <person name="Wilkins M.J."/>
            <person name="Karaoz U."/>
            <person name="Brodie E.L."/>
            <person name="Williams K.H."/>
            <person name="Hubbard S.S."/>
            <person name="Banfield J.F."/>
        </authorList>
    </citation>
    <scope>NUCLEOTIDE SEQUENCE [LARGE SCALE GENOMIC DNA]</scope>
    <source>
        <strain evidence="4">RIFCSPLOWO2_12_FULL_64_10</strain>
    </source>
</reference>
<comment type="similarity">
    <text evidence="1">Belongs to the metallophosphoesterase superfamily. YfcE family.</text>
</comment>
<evidence type="ECO:0000259" key="2">
    <source>
        <dbReference type="Pfam" id="PF12850"/>
    </source>
</evidence>
<dbReference type="PANTHER" id="PTHR42850">
    <property type="entry name" value="METALLOPHOSPHOESTERASE"/>
    <property type="match status" value="1"/>
</dbReference>
<sequence length="239" mass="25802">MRTAVLSDIHGNLEALEAVLAACRASGVDDYVCLGDLVGYGASPNECVERMRALTDRTVAGNHDHAAVGMTDLDAFNPLARAAAVWTAGQLTPENADYLRERPLVLSTEDALFVHATPHEPEAWHYVFDAYDAEACFAQTDRRLCFLGHSHVAFICVAGGHSREMAASSPISEGRRYVINAGSVGQPRDFDPRAAFALWDQDQREAQIVRVAYDIAGAQARIVAAGLPPSLAERLALGR</sequence>
<dbReference type="CDD" id="cd00838">
    <property type="entry name" value="MPP_superfamily"/>
    <property type="match status" value="1"/>
</dbReference>
<dbReference type="EMBL" id="MFKF01000279">
    <property type="protein sequence ID" value="OGG46934.1"/>
    <property type="molecule type" value="Genomic_DNA"/>
</dbReference>
<dbReference type="PIRSF" id="PIRSF000883">
    <property type="entry name" value="Pesterase_MJ0912"/>
    <property type="match status" value="1"/>
</dbReference>
<dbReference type="Proteomes" id="UP000178606">
    <property type="component" value="Unassembled WGS sequence"/>
</dbReference>
<dbReference type="Gene3D" id="3.60.21.10">
    <property type="match status" value="1"/>
</dbReference>
<dbReference type="GO" id="GO:0005737">
    <property type="term" value="C:cytoplasm"/>
    <property type="evidence" value="ECO:0007669"/>
    <property type="project" value="TreeGrafter"/>
</dbReference>
<dbReference type="GO" id="GO:0016791">
    <property type="term" value="F:phosphatase activity"/>
    <property type="evidence" value="ECO:0007669"/>
    <property type="project" value="TreeGrafter"/>
</dbReference>
<dbReference type="InterPro" id="IPR029052">
    <property type="entry name" value="Metallo-depent_PP-like"/>
</dbReference>
<dbReference type="Pfam" id="PF12850">
    <property type="entry name" value="Metallophos_2"/>
    <property type="match status" value="1"/>
</dbReference>
<feature type="domain" description="Calcineurin-like phosphoesterase" evidence="2">
    <location>
        <begin position="1"/>
        <end position="200"/>
    </location>
</feature>
<comment type="caution">
    <text evidence="3">The sequence shown here is derived from an EMBL/GenBank/DDBJ whole genome shotgun (WGS) entry which is preliminary data.</text>
</comment>
<evidence type="ECO:0000313" key="4">
    <source>
        <dbReference type="Proteomes" id="UP000178606"/>
    </source>
</evidence>
<evidence type="ECO:0000256" key="1">
    <source>
        <dbReference type="ARBA" id="ARBA00008950"/>
    </source>
</evidence>
<accession>A0A1F6CCM2</accession>